<comment type="caution">
    <text evidence="1">The sequence shown here is derived from an EMBL/GenBank/DDBJ whole genome shotgun (WGS) entry which is preliminary data.</text>
</comment>
<feature type="non-terminal residue" evidence="1">
    <location>
        <position position="77"/>
    </location>
</feature>
<dbReference type="Gene3D" id="3.30.559.10">
    <property type="entry name" value="Chloramphenicol acetyltransferase-like domain"/>
    <property type="match status" value="1"/>
</dbReference>
<dbReference type="InterPro" id="IPR023213">
    <property type="entry name" value="CAT-like_dom_sf"/>
</dbReference>
<accession>A0A6G3XGV6</accession>
<dbReference type="AlphaFoldDB" id="A0A6G3XGV6"/>
<proteinExistence type="predicted"/>
<reference evidence="1" key="1">
    <citation type="submission" date="2020-01" db="EMBL/GenBank/DDBJ databases">
        <title>Insect and environment-associated Actinomycetes.</title>
        <authorList>
            <person name="Currrie C."/>
            <person name="Chevrette M."/>
            <person name="Carlson C."/>
            <person name="Stubbendieck R."/>
            <person name="Wendt-Pienkowski E."/>
        </authorList>
    </citation>
    <scope>NUCLEOTIDE SEQUENCE</scope>
    <source>
        <strain evidence="1">SID7499</strain>
    </source>
</reference>
<organism evidence="1">
    <name type="scientific">Streptomyces sp. SID7499</name>
    <dbReference type="NCBI Taxonomy" id="2706086"/>
    <lineage>
        <taxon>Bacteria</taxon>
        <taxon>Bacillati</taxon>
        <taxon>Actinomycetota</taxon>
        <taxon>Actinomycetes</taxon>
        <taxon>Kitasatosporales</taxon>
        <taxon>Streptomycetaceae</taxon>
        <taxon>Streptomyces</taxon>
    </lineage>
</organism>
<feature type="non-terminal residue" evidence="1">
    <location>
        <position position="1"/>
    </location>
</feature>
<gene>
    <name evidence="1" type="ORF">G3M58_61140</name>
</gene>
<protein>
    <submittedName>
        <fullName evidence="1">Uncharacterized protein</fullName>
    </submittedName>
</protein>
<name>A0A6G3XGV6_9ACTN</name>
<evidence type="ECO:0000313" key="1">
    <source>
        <dbReference type="EMBL" id="NEE16760.1"/>
    </source>
</evidence>
<sequence length="77" mass="8458">CLHATFTLAENIPDEITEHWHSALEHIADASASVRRTAPVTPLQWGLFFQAQAAGAAGQYVAQSYFAFDRRLDADAL</sequence>
<dbReference type="EMBL" id="JAAGMN010006384">
    <property type="protein sequence ID" value="NEE16760.1"/>
    <property type="molecule type" value="Genomic_DNA"/>
</dbReference>